<proteinExistence type="predicted"/>
<dbReference type="InterPro" id="IPR039859">
    <property type="entry name" value="PFA4/ZDH16/20/ERF2-like"/>
</dbReference>
<keyword evidence="1" id="KW-1133">Transmembrane helix</keyword>
<comment type="caution">
    <text evidence="2">The sequence shown here is derived from an EMBL/GenBank/DDBJ whole genome shotgun (WGS) entry which is preliminary data.</text>
</comment>
<evidence type="ECO:0000313" key="3">
    <source>
        <dbReference type="Proteomes" id="UP001295423"/>
    </source>
</evidence>
<feature type="transmembrane region" description="Helical" evidence="1">
    <location>
        <begin position="100"/>
        <end position="121"/>
    </location>
</feature>
<dbReference type="PANTHER" id="PTHR12246">
    <property type="entry name" value="PALMITOYLTRANSFERASE ZDHHC16"/>
    <property type="match status" value="1"/>
</dbReference>
<keyword evidence="3" id="KW-1185">Reference proteome</keyword>
<evidence type="ECO:0000313" key="2">
    <source>
        <dbReference type="EMBL" id="CAJ1905548.1"/>
    </source>
</evidence>
<keyword evidence="1" id="KW-0812">Transmembrane</keyword>
<feature type="transmembrane region" description="Helical" evidence="1">
    <location>
        <begin position="33"/>
        <end position="56"/>
    </location>
</feature>
<accession>A0AAD2FBV1</accession>
<sequence length="200" mass="23093">MPRTVSVQRMDLLQQMQHPTTSSNTSLQRLKPFLLILFYLTIGCWYGVAVLSFPFYEILKENIVKDGFRFLYGNATGFLDLPLPFDLLIQLLSNTADDEVLVKLVFPLLLSVGIMIGIFFSQHLSYTLKARTSLEHKIFIMQRYRSTMERRDHHSPVENPYDLGWYFNLKLVLGPNISLIFLPISVDGLLHISEDVHKTD</sequence>
<organism evidence="2 3">
    <name type="scientific">Cylindrotheca closterium</name>
    <dbReference type="NCBI Taxonomy" id="2856"/>
    <lineage>
        <taxon>Eukaryota</taxon>
        <taxon>Sar</taxon>
        <taxon>Stramenopiles</taxon>
        <taxon>Ochrophyta</taxon>
        <taxon>Bacillariophyta</taxon>
        <taxon>Bacillariophyceae</taxon>
        <taxon>Bacillariophycidae</taxon>
        <taxon>Bacillariales</taxon>
        <taxon>Bacillariaceae</taxon>
        <taxon>Cylindrotheca</taxon>
    </lineage>
</organism>
<reference evidence="2" key="1">
    <citation type="submission" date="2023-08" db="EMBL/GenBank/DDBJ databases">
        <authorList>
            <person name="Audoor S."/>
            <person name="Bilcke G."/>
        </authorList>
    </citation>
    <scope>NUCLEOTIDE SEQUENCE</scope>
</reference>
<gene>
    <name evidence="2" type="ORF">CYCCA115_LOCUS433</name>
</gene>
<protein>
    <submittedName>
        <fullName evidence="2">Uncharacterized protein</fullName>
    </submittedName>
</protein>
<dbReference type="GO" id="GO:0016409">
    <property type="term" value="F:palmitoyltransferase activity"/>
    <property type="evidence" value="ECO:0007669"/>
    <property type="project" value="InterPro"/>
</dbReference>
<evidence type="ECO:0000256" key="1">
    <source>
        <dbReference type="SAM" id="Phobius"/>
    </source>
</evidence>
<dbReference type="AlphaFoldDB" id="A0AAD2FBV1"/>
<dbReference type="EMBL" id="CAKOGP040000001">
    <property type="protein sequence ID" value="CAJ1905548.1"/>
    <property type="molecule type" value="Genomic_DNA"/>
</dbReference>
<dbReference type="Proteomes" id="UP001295423">
    <property type="component" value="Unassembled WGS sequence"/>
</dbReference>
<name>A0AAD2FBV1_9STRA</name>
<keyword evidence="1" id="KW-0472">Membrane</keyword>